<dbReference type="Pfam" id="PF13242">
    <property type="entry name" value="Hydrolase_like"/>
    <property type="match status" value="1"/>
</dbReference>
<dbReference type="InterPro" id="IPR036412">
    <property type="entry name" value="HAD-like_sf"/>
</dbReference>
<dbReference type="RefSeq" id="WP_267769667.1">
    <property type="nucleotide sequence ID" value="NZ_JAPNKE010000002.1"/>
</dbReference>
<feature type="compositionally biased region" description="Basic residues" evidence="8">
    <location>
        <begin position="204"/>
        <end position="214"/>
    </location>
</feature>
<dbReference type="GO" id="GO:0016791">
    <property type="term" value="F:phosphatase activity"/>
    <property type="evidence" value="ECO:0007669"/>
    <property type="project" value="InterPro"/>
</dbReference>
<proteinExistence type="inferred from homology"/>
<comment type="caution">
    <text evidence="9">The sequence shown here is derived from an EMBL/GenBank/DDBJ whole genome shotgun (WGS) entry which is preliminary data.</text>
</comment>
<dbReference type="GO" id="GO:0005737">
    <property type="term" value="C:cytoplasm"/>
    <property type="evidence" value="ECO:0007669"/>
    <property type="project" value="UniProtKB-SubCell"/>
</dbReference>
<sequence>MTRLRPAAFLDKDGTLIDDVPYNVDPAHVRLTRGARDGAWSLRAAGYALVVVTNQSGVARGLFGAHDLLGVQARVEDLLGLELDGFYWCPHLPAGVVAEYAIVCACRKPAPGLLTRAAAELGLDLARSWMIGDIASDIEAGRRAGCRTALLAASPPPALRPAPTLVAADLAEAARRIVGDAARSDHDEHPAPPPERPRCSLAAHARRSLKTCPP</sequence>
<keyword evidence="6" id="KW-0119">Carbohydrate metabolism</keyword>
<feature type="region of interest" description="Disordered" evidence="8">
    <location>
        <begin position="178"/>
        <end position="214"/>
    </location>
</feature>
<dbReference type="NCBIfam" id="TIGR01662">
    <property type="entry name" value="HAD-SF-IIIA"/>
    <property type="match status" value="1"/>
</dbReference>
<dbReference type="EMBL" id="JAPNKE010000002">
    <property type="protein sequence ID" value="MCY1007108.1"/>
    <property type="molecule type" value="Genomic_DNA"/>
</dbReference>
<dbReference type="PANTHER" id="PTHR42891">
    <property type="entry name" value="D-GLYCERO-BETA-D-MANNO-HEPTOSE-1,7-BISPHOSPHATE 7-PHOSPHATASE"/>
    <property type="match status" value="1"/>
</dbReference>
<reference evidence="9" key="1">
    <citation type="submission" date="2022-11" db="EMBL/GenBank/DDBJ databases">
        <title>Minimal conservation of predation-associated metabolite biosynthetic gene clusters underscores biosynthetic potential of Myxococcota including descriptions for ten novel species: Archangium lansinium sp. nov., Myxococcus landrumus sp. nov., Nannocystis bai.</title>
        <authorList>
            <person name="Ahearne A."/>
            <person name="Stevens C."/>
            <person name="Phillips K."/>
        </authorList>
    </citation>
    <scope>NUCLEOTIDE SEQUENCE</scope>
    <source>
        <strain evidence="9">Na p29</strain>
    </source>
</reference>
<dbReference type="GO" id="GO:0005975">
    <property type="term" value="P:carbohydrate metabolic process"/>
    <property type="evidence" value="ECO:0007669"/>
    <property type="project" value="InterPro"/>
</dbReference>
<protein>
    <recommendedName>
        <fullName evidence="7">D,D-heptose 1,7-bisphosphate phosphatase</fullName>
    </recommendedName>
</protein>
<dbReference type="GO" id="GO:0046872">
    <property type="term" value="F:metal ion binding"/>
    <property type="evidence" value="ECO:0007669"/>
    <property type="project" value="UniProtKB-KW"/>
</dbReference>
<dbReference type="InterPro" id="IPR006549">
    <property type="entry name" value="HAD-SF_hydro_IIIA"/>
</dbReference>
<dbReference type="InterPro" id="IPR023214">
    <property type="entry name" value="HAD_sf"/>
</dbReference>
<keyword evidence="10" id="KW-1185">Reference proteome</keyword>
<dbReference type="InterPro" id="IPR004446">
    <property type="entry name" value="Heptose_bisP_phosphatase"/>
</dbReference>
<comment type="subcellular location">
    <subcellularLocation>
        <location evidence="1">Cytoplasm</location>
    </subcellularLocation>
</comment>
<organism evidence="9 10">
    <name type="scientific">Nannocystis pusilla</name>
    <dbReference type="NCBI Taxonomy" id="889268"/>
    <lineage>
        <taxon>Bacteria</taxon>
        <taxon>Pseudomonadati</taxon>
        <taxon>Myxococcota</taxon>
        <taxon>Polyangia</taxon>
        <taxon>Nannocystales</taxon>
        <taxon>Nannocystaceae</taxon>
        <taxon>Nannocystis</taxon>
    </lineage>
</organism>
<evidence type="ECO:0000256" key="7">
    <source>
        <dbReference type="ARBA" id="ARBA00031828"/>
    </source>
</evidence>
<keyword evidence="5 9" id="KW-0378">Hydrolase</keyword>
<name>A0A9X3IYQ1_9BACT</name>
<evidence type="ECO:0000256" key="2">
    <source>
        <dbReference type="ARBA" id="ARBA00005628"/>
    </source>
</evidence>
<gene>
    <name evidence="9" type="ORF">OV079_16405</name>
</gene>
<feature type="compositionally biased region" description="Basic and acidic residues" evidence="8">
    <location>
        <begin position="178"/>
        <end position="198"/>
    </location>
</feature>
<dbReference type="AlphaFoldDB" id="A0A9X3IYQ1"/>
<dbReference type="PANTHER" id="PTHR42891:SF1">
    <property type="entry name" value="D-GLYCERO-BETA-D-MANNO-HEPTOSE-1,7-BISPHOSPHATE 7-PHOSPHATASE"/>
    <property type="match status" value="1"/>
</dbReference>
<dbReference type="CDD" id="cd07503">
    <property type="entry name" value="HAD_HisB-N"/>
    <property type="match status" value="1"/>
</dbReference>
<evidence type="ECO:0000256" key="6">
    <source>
        <dbReference type="ARBA" id="ARBA00023277"/>
    </source>
</evidence>
<evidence type="ECO:0000256" key="3">
    <source>
        <dbReference type="ARBA" id="ARBA00022490"/>
    </source>
</evidence>
<accession>A0A9X3IYQ1</accession>
<dbReference type="Gene3D" id="3.40.50.1000">
    <property type="entry name" value="HAD superfamily/HAD-like"/>
    <property type="match status" value="1"/>
</dbReference>
<evidence type="ECO:0000256" key="8">
    <source>
        <dbReference type="SAM" id="MobiDB-lite"/>
    </source>
</evidence>
<evidence type="ECO:0000256" key="4">
    <source>
        <dbReference type="ARBA" id="ARBA00022723"/>
    </source>
</evidence>
<evidence type="ECO:0000313" key="9">
    <source>
        <dbReference type="EMBL" id="MCY1007108.1"/>
    </source>
</evidence>
<keyword evidence="3" id="KW-0963">Cytoplasm</keyword>
<evidence type="ECO:0000313" key="10">
    <source>
        <dbReference type="Proteomes" id="UP001150924"/>
    </source>
</evidence>
<dbReference type="InterPro" id="IPR006543">
    <property type="entry name" value="Histidinol-phos"/>
</dbReference>
<dbReference type="NCBIfam" id="TIGR01656">
    <property type="entry name" value="Histidinol-ppas"/>
    <property type="match status" value="1"/>
</dbReference>
<keyword evidence="4" id="KW-0479">Metal-binding</keyword>
<evidence type="ECO:0000256" key="1">
    <source>
        <dbReference type="ARBA" id="ARBA00004496"/>
    </source>
</evidence>
<comment type="similarity">
    <text evidence="2">Belongs to the GmhB family.</text>
</comment>
<dbReference type="SUPFAM" id="SSF56784">
    <property type="entry name" value="HAD-like"/>
    <property type="match status" value="1"/>
</dbReference>
<dbReference type="Proteomes" id="UP001150924">
    <property type="component" value="Unassembled WGS sequence"/>
</dbReference>
<evidence type="ECO:0000256" key="5">
    <source>
        <dbReference type="ARBA" id="ARBA00022801"/>
    </source>
</evidence>